<evidence type="ECO:0000313" key="4">
    <source>
        <dbReference type="EMBL" id="KAF6218979.1"/>
    </source>
</evidence>
<name>A0A8H6C975_9LECA</name>
<evidence type="ECO:0000313" key="5">
    <source>
        <dbReference type="Proteomes" id="UP000593566"/>
    </source>
</evidence>
<feature type="compositionally biased region" description="Polar residues" evidence="2">
    <location>
        <begin position="473"/>
        <end position="484"/>
    </location>
</feature>
<evidence type="ECO:0000259" key="3">
    <source>
        <dbReference type="PROSITE" id="PS50157"/>
    </source>
</evidence>
<dbReference type="GeneID" id="59333929"/>
<feature type="region of interest" description="Disordered" evidence="2">
    <location>
        <begin position="222"/>
        <end position="251"/>
    </location>
</feature>
<dbReference type="PROSITE" id="PS50157">
    <property type="entry name" value="ZINC_FINGER_C2H2_2"/>
    <property type="match status" value="1"/>
</dbReference>
<keyword evidence="5" id="KW-1185">Reference proteome</keyword>
<feature type="compositionally biased region" description="Low complexity" evidence="2">
    <location>
        <begin position="573"/>
        <end position="594"/>
    </location>
</feature>
<feature type="region of interest" description="Disordered" evidence="2">
    <location>
        <begin position="307"/>
        <end position="345"/>
    </location>
</feature>
<feature type="domain" description="C2H2-type" evidence="3">
    <location>
        <begin position="640"/>
        <end position="669"/>
    </location>
</feature>
<comment type="caution">
    <text evidence="4">The sequence shown here is derived from an EMBL/GenBank/DDBJ whole genome shotgun (WGS) entry which is preliminary data.</text>
</comment>
<keyword evidence="1" id="KW-0863">Zinc-finger</keyword>
<dbReference type="Proteomes" id="UP000593566">
    <property type="component" value="Unassembled WGS sequence"/>
</dbReference>
<organism evidence="4 5">
    <name type="scientific">Letharia lupina</name>
    <dbReference type="NCBI Taxonomy" id="560253"/>
    <lineage>
        <taxon>Eukaryota</taxon>
        <taxon>Fungi</taxon>
        <taxon>Dikarya</taxon>
        <taxon>Ascomycota</taxon>
        <taxon>Pezizomycotina</taxon>
        <taxon>Lecanoromycetes</taxon>
        <taxon>OSLEUM clade</taxon>
        <taxon>Lecanoromycetidae</taxon>
        <taxon>Lecanorales</taxon>
        <taxon>Lecanorineae</taxon>
        <taxon>Parmeliaceae</taxon>
        <taxon>Letharia</taxon>
    </lineage>
</organism>
<keyword evidence="1" id="KW-0479">Metal-binding</keyword>
<proteinExistence type="predicted"/>
<feature type="compositionally biased region" description="Basic and acidic residues" evidence="2">
    <location>
        <begin position="329"/>
        <end position="340"/>
    </location>
</feature>
<evidence type="ECO:0000256" key="1">
    <source>
        <dbReference type="PROSITE-ProRule" id="PRU00042"/>
    </source>
</evidence>
<feature type="region of interest" description="Disordered" evidence="2">
    <location>
        <begin position="357"/>
        <end position="637"/>
    </location>
</feature>
<feature type="compositionally biased region" description="Polar residues" evidence="2">
    <location>
        <begin position="222"/>
        <end position="231"/>
    </location>
</feature>
<feature type="compositionally biased region" description="Polar residues" evidence="2">
    <location>
        <begin position="16"/>
        <end position="29"/>
    </location>
</feature>
<feature type="region of interest" description="Disordered" evidence="2">
    <location>
        <begin position="1"/>
        <end position="60"/>
    </location>
</feature>
<reference evidence="4 5" key="1">
    <citation type="journal article" date="2020" name="Genomics">
        <title>Complete, high-quality genomes from long-read metagenomic sequencing of two wolf lichen thalli reveals enigmatic genome architecture.</title>
        <authorList>
            <person name="McKenzie S.K."/>
            <person name="Walston R.F."/>
            <person name="Allen J.L."/>
        </authorList>
    </citation>
    <scope>NUCLEOTIDE SEQUENCE [LARGE SCALE GENOMIC DNA]</scope>
    <source>
        <strain evidence="4">WasteWater1</strain>
    </source>
</reference>
<dbReference type="PROSITE" id="PS00028">
    <property type="entry name" value="ZINC_FINGER_C2H2_1"/>
    <property type="match status" value="1"/>
</dbReference>
<feature type="compositionally biased region" description="Basic and acidic residues" evidence="2">
    <location>
        <begin position="357"/>
        <end position="370"/>
    </location>
</feature>
<dbReference type="AlphaFoldDB" id="A0A8H6C975"/>
<feature type="compositionally biased region" description="Basic and acidic residues" evidence="2">
    <location>
        <begin position="411"/>
        <end position="433"/>
    </location>
</feature>
<dbReference type="EMBL" id="JACCJB010000021">
    <property type="protein sequence ID" value="KAF6218979.1"/>
    <property type="molecule type" value="Genomic_DNA"/>
</dbReference>
<feature type="compositionally biased region" description="Basic and acidic residues" evidence="2">
    <location>
        <begin position="174"/>
        <end position="185"/>
    </location>
</feature>
<keyword evidence="1" id="KW-0862">Zinc</keyword>
<feature type="region of interest" description="Disordered" evidence="2">
    <location>
        <begin position="158"/>
        <end position="186"/>
    </location>
</feature>
<feature type="compositionally biased region" description="Low complexity" evidence="2">
    <location>
        <begin position="620"/>
        <end position="633"/>
    </location>
</feature>
<sequence>MAAPWDRRNTRPILATHNSYHGQTTTFQPPLSEHPGHPRPPKPSISEHHGRATPFGPPLEETNLVPVPYYEAYTIRPDDLTSSEERWLLPPKKSIPATQEDLHAEVIRQRQSGRTACRELEDCHGPKRQYIDRFITERNATTSLGHFEVAQLRLERVPRDSGKASNRNNGRNYHARDYKQKETTKPRQKTVYMHIILQFMKNPNRLLAEVPPVNFAPRSSIDGNSHCSGRQHTSEEQILIPPMSSNDQPSALPGISRRPVLARGCSYNTGNEPVIPPPGRYISRGTQTTFQARIWPHSDWCSADNTGDATLEGAPEEDAWTTTTSVEEETLRDSHSRDDEVVPMGNSAPAYEFANELTEKESRGSDEYEKPPWFQNLQPADGDKVRSPGILDEQTDVRYQQDDGEVSTTHKVKDTDDACEQDHDEVLKAHGEGDVDFAQPNMSFGSGKDIGQRPHNHAANHIELGDDDDDDQSPNYTENENVPTATEVRKLDSIGEHPSTGPMDITMSKYLSNLPGSAPQEKLPPSERYKPRPPLQPLPARPSLTRASATYDSRPTDDSERKSSKRVSFQQAPTPLYTPPSTSTSSPVSPSGSPQLSFRNVLAKPPPVSIPPGQYTPIASSSPSGSYVSPSSPTTNRNPYNCLVPTCDSSFDHPNDRDRHERQHEIGDPPYSKCAICHFSRPAGTVVDGGLREHLIGHMYRRHPEDMESAKRTYCDKVAG</sequence>
<dbReference type="RefSeq" id="XP_037148414.1">
    <property type="nucleotide sequence ID" value="XM_037296432.1"/>
</dbReference>
<protein>
    <recommendedName>
        <fullName evidence="3">C2H2-type domain-containing protein</fullName>
    </recommendedName>
</protein>
<accession>A0A8H6C975</accession>
<dbReference type="InterPro" id="IPR013087">
    <property type="entry name" value="Znf_C2H2_type"/>
</dbReference>
<dbReference type="GO" id="GO:0008270">
    <property type="term" value="F:zinc ion binding"/>
    <property type="evidence" value="ECO:0007669"/>
    <property type="project" value="UniProtKB-KW"/>
</dbReference>
<gene>
    <name evidence="4" type="ORF">HO133_005523</name>
</gene>
<evidence type="ECO:0000256" key="2">
    <source>
        <dbReference type="SAM" id="MobiDB-lite"/>
    </source>
</evidence>